<dbReference type="SUPFAM" id="SSF50346">
    <property type="entry name" value="PRC-barrel domain"/>
    <property type="match status" value="1"/>
</dbReference>
<dbReference type="InterPro" id="IPR052967">
    <property type="entry name" value="Stress_Response_Assoc"/>
</dbReference>
<dbReference type="Gene3D" id="3.90.50.10">
    <property type="entry name" value="Photosynthetic Reaction Center, subunit H, domain 2"/>
    <property type="match status" value="1"/>
</dbReference>
<feature type="domain" description="DUF2382" evidence="3">
    <location>
        <begin position="180"/>
        <end position="289"/>
    </location>
</feature>
<feature type="region of interest" description="Disordered" evidence="1">
    <location>
        <begin position="265"/>
        <end position="365"/>
    </location>
</feature>
<reference evidence="4 5" key="1">
    <citation type="submission" date="2019-09" db="EMBL/GenBank/DDBJ databases">
        <title>Genome sequence of Adhaeribacter sp. M2.</title>
        <authorList>
            <person name="Srinivasan S."/>
        </authorList>
    </citation>
    <scope>NUCLEOTIDE SEQUENCE [LARGE SCALE GENOMIC DNA]</scope>
    <source>
        <strain evidence="4 5">M2</strain>
    </source>
</reference>
<evidence type="ECO:0000313" key="5">
    <source>
        <dbReference type="Proteomes" id="UP000326570"/>
    </source>
</evidence>
<name>A0A5N1IY60_9BACT</name>
<accession>A0A5N1IY60</accession>
<evidence type="ECO:0000259" key="3">
    <source>
        <dbReference type="Pfam" id="PF09557"/>
    </source>
</evidence>
<sequence>MPIEFLAGFVPNPKPHFFLTIMNENQENRLQTLSGSNFEIAENEPNIKGWTIKDQDGRKIGEVDDLIFDAETFKVRYIVMDLEGNVLDLEPRNVLVPIGLVELDAKDDDVILPGVTADHLRALPRFDKDRLDRTTESEVVAAFKDMGNKPTGSGSGFYDQERFDEERAYRNRPATGKSIPIIEEQMKVGKKEVETGGARLRTRIVEKPVEKDVTLRQEHVKVERRPVDRPVTEADINAFKEGEVDIRERAEIPVVGKEARVVEEVRMSKEVEEREEKIHGTVRGTELKVDKLNPDPNLNRNVPPTTGTNPNVPPTGARNPNMPPNRNPGQMPNPNQNPNIDPNKDPNKDPNQPRLDPNDPLRKIK</sequence>
<dbReference type="GO" id="GO:0019684">
    <property type="term" value="P:photosynthesis, light reaction"/>
    <property type="evidence" value="ECO:0007669"/>
    <property type="project" value="InterPro"/>
</dbReference>
<keyword evidence="5" id="KW-1185">Reference proteome</keyword>
<comment type="caution">
    <text evidence="4">The sequence shown here is derived from an EMBL/GenBank/DDBJ whole genome shotgun (WGS) entry which is preliminary data.</text>
</comment>
<organism evidence="4 5">
    <name type="scientific">Adhaeribacter soli</name>
    <dbReference type="NCBI Taxonomy" id="2607655"/>
    <lineage>
        <taxon>Bacteria</taxon>
        <taxon>Pseudomonadati</taxon>
        <taxon>Bacteroidota</taxon>
        <taxon>Cytophagia</taxon>
        <taxon>Cytophagales</taxon>
        <taxon>Hymenobacteraceae</taxon>
        <taxon>Adhaeribacter</taxon>
    </lineage>
</organism>
<feature type="compositionally biased region" description="Basic and acidic residues" evidence="1">
    <location>
        <begin position="356"/>
        <end position="365"/>
    </location>
</feature>
<dbReference type="PANTHER" id="PTHR38463">
    <property type="entry name" value="STRESS RESPONSE PROTEIN YSNF"/>
    <property type="match status" value="1"/>
</dbReference>
<dbReference type="PANTHER" id="PTHR38463:SF1">
    <property type="entry name" value="STRESS RESPONSE PROTEIN YSNF"/>
    <property type="match status" value="1"/>
</dbReference>
<gene>
    <name evidence="4" type="ORF">F0P94_09680</name>
</gene>
<dbReference type="AlphaFoldDB" id="A0A5N1IY60"/>
<feature type="compositionally biased region" description="Low complexity" evidence="1">
    <location>
        <begin position="327"/>
        <end position="341"/>
    </location>
</feature>
<evidence type="ECO:0000313" key="4">
    <source>
        <dbReference type="EMBL" id="KAA9339048.1"/>
    </source>
</evidence>
<dbReference type="Pfam" id="PF09557">
    <property type="entry name" value="DUF2382"/>
    <property type="match status" value="1"/>
</dbReference>
<feature type="domain" description="PRC-barrel" evidence="2">
    <location>
        <begin position="46"/>
        <end position="115"/>
    </location>
</feature>
<proteinExistence type="predicted"/>
<evidence type="ECO:0000256" key="1">
    <source>
        <dbReference type="SAM" id="MobiDB-lite"/>
    </source>
</evidence>
<dbReference type="InterPro" id="IPR011033">
    <property type="entry name" value="PRC_barrel-like_sf"/>
</dbReference>
<dbReference type="InterPro" id="IPR019060">
    <property type="entry name" value="DUF2382"/>
</dbReference>
<dbReference type="Pfam" id="PF05239">
    <property type="entry name" value="PRC"/>
    <property type="match status" value="1"/>
</dbReference>
<protein>
    <submittedName>
        <fullName evidence="4">DUF2382 domain-containing protein</fullName>
    </submittedName>
</protein>
<evidence type="ECO:0000259" key="2">
    <source>
        <dbReference type="Pfam" id="PF05239"/>
    </source>
</evidence>
<feature type="compositionally biased region" description="Low complexity" evidence="1">
    <location>
        <begin position="301"/>
        <end position="320"/>
    </location>
</feature>
<feature type="compositionally biased region" description="Basic and acidic residues" evidence="1">
    <location>
        <begin position="265"/>
        <end position="293"/>
    </location>
</feature>
<dbReference type="Proteomes" id="UP000326570">
    <property type="component" value="Unassembled WGS sequence"/>
</dbReference>
<dbReference type="InterPro" id="IPR027275">
    <property type="entry name" value="PRC-brl_dom"/>
</dbReference>
<dbReference type="InterPro" id="IPR014747">
    <property type="entry name" value="Bac_photo_RC_H_C"/>
</dbReference>
<dbReference type="EMBL" id="VTWT01000004">
    <property type="protein sequence ID" value="KAA9339048.1"/>
    <property type="molecule type" value="Genomic_DNA"/>
</dbReference>
<dbReference type="GO" id="GO:0030077">
    <property type="term" value="C:plasma membrane light-harvesting complex"/>
    <property type="evidence" value="ECO:0007669"/>
    <property type="project" value="InterPro"/>
</dbReference>